<accession>A0A5E3ZW16</accession>
<evidence type="ECO:0000256" key="5">
    <source>
        <dbReference type="ARBA" id="ARBA00022741"/>
    </source>
</evidence>
<dbReference type="SUPFAM" id="SSF52540">
    <property type="entry name" value="P-loop containing nucleoside triphosphate hydrolases"/>
    <property type="match status" value="3"/>
</dbReference>
<dbReference type="InterPro" id="IPR002543">
    <property type="entry name" value="FtsK_dom"/>
</dbReference>
<evidence type="ECO:0000256" key="11">
    <source>
        <dbReference type="SAM" id="Phobius"/>
    </source>
</evidence>
<feature type="domain" description="FtsK" evidence="12">
    <location>
        <begin position="858"/>
        <end position="1026"/>
    </location>
</feature>
<evidence type="ECO:0000256" key="7">
    <source>
        <dbReference type="ARBA" id="ARBA00022989"/>
    </source>
</evidence>
<evidence type="ECO:0000256" key="9">
    <source>
        <dbReference type="PROSITE-ProRule" id="PRU00289"/>
    </source>
</evidence>
<evidence type="ECO:0000313" key="14">
    <source>
        <dbReference type="Proteomes" id="UP000324288"/>
    </source>
</evidence>
<feature type="domain" description="FtsK" evidence="12">
    <location>
        <begin position="480"/>
        <end position="684"/>
    </location>
</feature>
<dbReference type="GO" id="GO:0005886">
    <property type="term" value="C:plasma membrane"/>
    <property type="evidence" value="ECO:0007669"/>
    <property type="project" value="UniProtKB-SubCell"/>
</dbReference>
<feature type="binding site" evidence="9">
    <location>
        <begin position="875"/>
        <end position="882"/>
    </location>
    <ligand>
        <name>ATP</name>
        <dbReference type="ChEBI" id="CHEBI:30616"/>
    </ligand>
</feature>
<dbReference type="InterPro" id="IPR050206">
    <property type="entry name" value="FtsK/SpoIIIE/SftA"/>
</dbReference>
<keyword evidence="6 9" id="KW-0067">ATP-binding</keyword>
<dbReference type="EMBL" id="LR584267">
    <property type="protein sequence ID" value="VHO00194.1"/>
    <property type="molecule type" value="Genomic_DNA"/>
</dbReference>
<dbReference type="InterPro" id="IPR003593">
    <property type="entry name" value="AAA+_ATPase"/>
</dbReference>
<dbReference type="RefSeq" id="WP_242002674.1">
    <property type="nucleotide sequence ID" value="NZ_LR584267.1"/>
</dbReference>
<dbReference type="SMART" id="SM00382">
    <property type="entry name" value="AAA"/>
    <property type="match status" value="3"/>
</dbReference>
<dbReference type="NCBIfam" id="TIGR03924">
    <property type="entry name" value="T7SS_EccC_a"/>
    <property type="match status" value="1"/>
</dbReference>
<evidence type="ECO:0000256" key="2">
    <source>
        <dbReference type="ARBA" id="ARBA00022475"/>
    </source>
</evidence>
<organism evidence="13 14">
    <name type="scientific">Lawsonella clevelandensis</name>
    <dbReference type="NCBI Taxonomy" id="1528099"/>
    <lineage>
        <taxon>Bacteria</taxon>
        <taxon>Bacillati</taxon>
        <taxon>Actinomycetota</taxon>
        <taxon>Actinomycetes</taxon>
        <taxon>Mycobacteriales</taxon>
        <taxon>Lawsonellaceae</taxon>
        <taxon>Lawsonella</taxon>
    </lineage>
</organism>
<comment type="subcellular location">
    <subcellularLocation>
        <location evidence="1">Cell membrane</location>
        <topology evidence="1">Multi-pass membrane protein</topology>
    </subcellularLocation>
</comment>
<keyword evidence="7 11" id="KW-1133">Transmembrane helix</keyword>
<protein>
    <submittedName>
        <fullName evidence="13">ESX secretion system protein EccC</fullName>
    </submittedName>
</protein>
<keyword evidence="5 9" id="KW-0547">Nucleotide-binding</keyword>
<dbReference type="Pfam" id="PF01580">
    <property type="entry name" value="FtsK_SpoIIIE"/>
    <property type="match status" value="2"/>
</dbReference>
<dbReference type="Gene3D" id="3.40.50.300">
    <property type="entry name" value="P-loop containing nucleotide triphosphate hydrolases"/>
    <property type="match status" value="3"/>
</dbReference>
<sequence length="1331" mass="145800">MSSPAQLPDSATAVREHAAASPTTFAPSGADGSANKKPRGVHGLVGFRAGATRFFHSRELPERTSDEVLSVDVELAPEIPTSGSQPLLPKLMPLVMVVGVLGSVIWMAKSGGRMSPMMLMFPVMMLASAGTMISTSLGGGNAMQEIARRRQEYLRYLADLDEDREEFHGLIRNEETLRFPPPERYRAYLNEHYLWNVRQDDDSFLCFRVGSGSVSTDDHFVFPELPREEDLEPVSVSALRLFSRTANTIDDMPIVVSVRGFSRCVVSGEKGKADSLFRAMLMTFFLTHHPEDCHVILACRDPQWPELLKWLPHTVRRSDCELYPFNLLHQPFDLREDVPQQGTTLLIADNIEFVNAYGSYFPHILAILPETEHTETGLHLEVDDEGVVHVWFHGESCPLGTADQLTPSVAAAIAWRLAGYTTAGSAAEDGGDDVDGDKPAADLFELLGMGSVENFLPERDWALKVGRDRLRVPIGLNDDGRSVYLDLKESAQGGMGPHGLCIGATGSGKSELLRTLVVGLIGSHSPEQVNVVLVDFKGGATFSGISGAPHVAALITNLSDDTLAVERMYAALEGELRRRQEILHAAGGFANIDEYVKARSRGQVDTDRFPHLPALLIIVDEFSELLAERPEFAELFVQIGRLGRSLHVHLLLASQRIDAGKLRGLESHLSYRIALKTFSVVESRSVIGTPDAFNLPQQPGAGYLLDGTDTLQKFRAFYVSGTLKRRSQRRVRTTQEILTEADNYLQIYGSKPLVGNPFGWSIETRQPVPIAVEGEEDDEPAQLTDSDGEERTIFHVLLNSFPSNVPRAHQVWLPPLPLYASAAECAELAIGAAVGTTMDELSHRGIVGLVDVPAEQIRTSMRVSLPTLNHALIVGTTQTGKSQALVTIASALAQENSPATLKMYAVDAGGGVLARLRILPQCASVCSTQNDEIMERTFAEIRQELRNRMAGAPIDQHIVLFIDGWAALVENTMEIEEKVRQLVREGLSYNIHLVLAASRWADVRAALRDSLTTRWELRLGDPADSVLGRKNAEKVPALPGRGMTPDGLHFLFALQDEKGLRAIATQWSQDAPVTPLALLPRIVSAGELGPVTASGKHGYRIPLGIEGDSLGEFVIDTGQEENILVVGDSSGKSTLLRIIVHRIAENIPATEAKMLVVDYRRQLLGECPSSHLAGYASTKQDVQDFIAQLTPLLESRMPAGVNDPQTLRDRSWWEGPDIFLIVDDYDLVATSSGNPLLGLLELLPYGRDIGLHMVVARRCTGFSRTSFEPIMSRIRELHPTVFVMNGTSEEGTIAGGRKARALPEGRTDVINSQGKHQVVQLAYLPVEENAE</sequence>
<feature type="transmembrane region" description="Helical" evidence="11">
    <location>
        <begin position="91"/>
        <end position="108"/>
    </location>
</feature>
<dbReference type="InterPro" id="IPR027417">
    <property type="entry name" value="P-loop_NTPase"/>
</dbReference>
<dbReference type="GO" id="GO:0005524">
    <property type="term" value="F:ATP binding"/>
    <property type="evidence" value="ECO:0007669"/>
    <property type="project" value="UniProtKB-UniRule"/>
</dbReference>
<feature type="domain" description="FtsK" evidence="12">
    <location>
        <begin position="1110"/>
        <end position="1293"/>
    </location>
</feature>
<evidence type="ECO:0000256" key="4">
    <source>
        <dbReference type="ARBA" id="ARBA00022737"/>
    </source>
</evidence>
<feature type="transmembrane region" description="Helical" evidence="11">
    <location>
        <begin position="120"/>
        <end position="140"/>
    </location>
</feature>
<dbReference type="PANTHER" id="PTHR22683">
    <property type="entry name" value="SPORULATION PROTEIN RELATED"/>
    <property type="match status" value="1"/>
</dbReference>
<proteinExistence type="predicted"/>
<dbReference type="PANTHER" id="PTHR22683:SF1">
    <property type="entry name" value="TYPE VII SECRETION SYSTEM PROTEIN ESSC"/>
    <property type="match status" value="1"/>
</dbReference>
<gene>
    <name evidence="13" type="primary">eccC</name>
    <name evidence="13" type="ORF">LC603019_00551</name>
</gene>
<evidence type="ECO:0000313" key="13">
    <source>
        <dbReference type="EMBL" id="VHO00194.1"/>
    </source>
</evidence>
<evidence type="ECO:0000256" key="1">
    <source>
        <dbReference type="ARBA" id="ARBA00004651"/>
    </source>
</evidence>
<dbReference type="Proteomes" id="UP000324288">
    <property type="component" value="Chromosome"/>
</dbReference>
<keyword evidence="2" id="KW-1003">Cell membrane</keyword>
<keyword evidence="14" id="KW-1185">Reference proteome</keyword>
<feature type="region of interest" description="Disordered" evidence="10">
    <location>
        <begin position="1"/>
        <end position="37"/>
    </location>
</feature>
<keyword evidence="8 11" id="KW-0472">Membrane</keyword>
<keyword evidence="4" id="KW-0677">Repeat</keyword>
<evidence type="ECO:0000256" key="8">
    <source>
        <dbReference type="ARBA" id="ARBA00023136"/>
    </source>
</evidence>
<reference evidence="13 14" key="1">
    <citation type="submission" date="2019-04" db="EMBL/GenBank/DDBJ databases">
        <authorList>
            <person name="Seth-Smith MB H."/>
            <person name="Seth-Smith H."/>
        </authorList>
    </citation>
    <scope>NUCLEOTIDE SEQUENCE [LARGE SCALE GENOMIC DNA]</scope>
    <source>
        <strain evidence="13">USB-603019</strain>
    </source>
</reference>
<evidence type="ECO:0000256" key="10">
    <source>
        <dbReference type="SAM" id="MobiDB-lite"/>
    </source>
</evidence>
<dbReference type="InterPro" id="IPR023837">
    <property type="entry name" value="EccCb-like_Actinobacteria"/>
</dbReference>
<name>A0A5E3ZW16_9ACTN</name>
<dbReference type="GO" id="GO:0003677">
    <property type="term" value="F:DNA binding"/>
    <property type="evidence" value="ECO:0007669"/>
    <property type="project" value="InterPro"/>
</dbReference>
<evidence type="ECO:0000259" key="12">
    <source>
        <dbReference type="PROSITE" id="PS50901"/>
    </source>
</evidence>
<feature type="binding site" evidence="9">
    <location>
        <begin position="503"/>
        <end position="510"/>
    </location>
    <ligand>
        <name>ATP</name>
        <dbReference type="ChEBI" id="CHEBI:30616"/>
    </ligand>
</feature>
<dbReference type="NCBIfam" id="TIGR03925">
    <property type="entry name" value="T7SS_EccC_b"/>
    <property type="match status" value="1"/>
</dbReference>
<keyword evidence="3 11" id="KW-0812">Transmembrane</keyword>
<feature type="binding site" evidence="9">
    <location>
        <begin position="1126"/>
        <end position="1133"/>
    </location>
    <ligand>
        <name>ATP</name>
        <dbReference type="ChEBI" id="CHEBI:30616"/>
    </ligand>
</feature>
<evidence type="ECO:0000256" key="6">
    <source>
        <dbReference type="ARBA" id="ARBA00022840"/>
    </source>
</evidence>
<dbReference type="InterPro" id="IPR023836">
    <property type="entry name" value="EccCa-like_Actinobacteria"/>
</dbReference>
<evidence type="ECO:0000256" key="3">
    <source>
        <dbReference type="ARBA" id="ARBA00022692"/>
    </source>
</evidence>
<dbReference type="PROSITE" id="PS50901">
    <property type="entry name" value="FTSK"/>
    <property type="match status" value="3"/>
</dbReference>